<accession>A0ABV1XH15</accession>
<reference evidence="5 6" key="1">
    <citation type="submission" date="2024-06" db="EMBL/GenBank/DDBJ databases">
        <title>The Natural Products Discovery Center: Release of the First 8490 Sequenced Strains for Exploring Actinobacteria Biosynthetic Diversity.</title>
        <authorList>
            <person name="Kalkreuter E."/>
            <person name="Kautsar S.A."/>
            <person name="Yang D."/>
            <person name="Bader C.D."/>
            <person name="Teijaro C.N."/>
            <person name="Fluegel L."/>
            <person name="Davis C.M."/>
            <person name="Simpson J.R."/>
            <person name="Lauterbach L."/>
            <person name="Steele A.D."/>
            <person name="Gui C."/>
            <person name="Meng S."/>
            <person name="Li G."/>
            <person name="Viehrig K."/>
            <person name="Ye F."/>
            <person name="Su P."/>
            <person name="Kiefer A.F."/>
            <person name="Nichols A."/>
            <person name="Cepeda A.J."/>
            <person name="Yan W."/>
            <person name="Fan B."/>
            <person name="Jiang Y."/>
            <person name="Adhikari A."/>
            <person name="Zheng C.-J."/>
            <person name="Schuster L."/>
            <person name="Cowan T.M."/>
            <person name="Smanski M.J."/>
            <person name="Chevrette M.G."/>
            <person name="De Carvalho L.P.S."/>
            <person name="Shen B."/>
        </authorList>
    </citation>
    <scope>NUCLEOTIDE SEQUENCE [LARGE SCALE GENOMIC DNA]</scope>
    <source>
        <strain evidence="5 6">NPDC000234</strain>
    </source>
</reference>
<evidence type="ECO:0000259" key="4">
    <source>
        <dbReference type="PROSITE" id="PS50075"/>
    </source>
</evidence>
<feature type="non-terminal residue" evidence="5">
    <location>
        <position position="586"/>
    </location>
</feature>
<comment type="cofactor">
    <cofactor evidence="1">
        <name>pantetheine 4'-phosphate</name>
        <dbReference type="ChEBI" id="CHEBI:47942"/>
    </cofactor>
</comment>
<evidence type="ECO:0000256" key="3">
    <source>
        <dbReference type="ARBA" id="ARBA00022553"/>
    </source>
</evidence>
<dbReference type="RefSeq" id="WP_350793073.1">
    <property type="nucleotide sequence ID" value="NZ_JBEPEK010001092.1"/>
</dbReference>
<gene>
    <name evidence="5" type="ORF">ABT404_53615</name>
</gene>
<feature type="non-terminal residue" evidence="5">
    <location>
        <position position="1"/>
    </location>
</feature>
<dbReference type="Pfam" id="PF00668">
    <property type="entry name" value="Condensation"/>
    <property type="match status" value="1"/>
</dbReference>
<dbReference type="SUPFAM" id="SSF52777">
    <property type="entry name" value="CoA-dependent acyltransferases"/>
    <property type="match status" value="2"/>
</dbReference>
<dbReference type="InterPro" id="IPR036736">
    <property type="entry name" value="ACP-like_sf"/>
</dbReference>
<dbReference type="InterPro" id="IPR006162">
    <property type="entry name" value="Ppantetheine_attach_site"/>
</dbReference>
<dbReference type="PROSITE" id="PS00012">
    <property type="entry name" value="PHOSPHOPANTETHEINE"/>
    <property type="match status" value="1"/>
</dbReference>
<evidence type="ECO:0000313" key="6">
    <source>
        <dbReference type="Proteomes" id="UP001474181"/>
    </source>
</evidence>
<dbReference type="EMBL" id="JBEPEK010001092">
    <property type="protein sequence ID" value="MER7188205.1"/>
    <property type="molecule type" value="Genomic_DNA"/>
</dbReference>
<evidence type="ECO:0000256" key="2">
    <source>
        <dbReference type="ARBA" id="ARBA00022450"/>
    </source>
</evidence>
<dbReference type="Proteomes" id="UP001474181">
    <property type="component" value="Unassembled WGS sequence"/>
</dbReference>
<dbReference type="InterPro" id="IPR001242">
    <property type="entry name" value="Condensation_dom"/>
</dbReference>
<protein>
    <submittedName>
        <fullName evidence="5">Condensation domain-containing protein</fullName>
    </submittedName>
</protein>
<dbReference type="Gene3D" id="1.10.1200.10">
    <property type="entry name" value="ACP-like"/>
    <property type="match status" value="1"/>
</dbReference>
<feature type="domain" description="Carrier" evidence="4">
    <location>
        <begin position="7"/>
        <end position="81"/>
    </location>
</feature>
<sequence>IAGSGRGPANVREELLCQAFAEVLGLESVGVDDDFFALGGHSLLAVRLVEWLRVRGVSVSVRALFETPTAVGLAAVAGAVSVVVPENLIPDGAQVITPEMLPLVELTEAEVQAVVGTVEGGAANVADVYPLAPLQEGIFFHHLLADGGQDAYVLPMVLEFDGRSRLDGFVSALQQVIDRHDVFRTSVVWQGLREPVQVVWRSAALPVTEVSLAADAADPAAELVASVGLSMDLGRAPLLDLHITEASDGRWLGLLRTHHLVQDHTTLEVVLGEIQAVLEDRIEDLPEPLPFREFVAQARAALDAGEHEEYFRELLGDVQEPTTAFGVSDVHGDGSEVVRTSLPVDAELAVRLREMSRRLGASPATVMHVAWSRVLAVVSGRDDVVFGTLLFGRMNAGAGSDRVPGLFINSLPVRVRTGELNALDAVAAMRGQLAGLLEHEHAPLALAQRASAVPADEPLFTTGFNYRHNTIGRQQSADDADGGQGGGFDGVRRVLARESSTYPLTVVIDDDRDGFALAVYAVGPIDPHAVVAMLHTVVGHLVSALEDGLDGGAQVPLSGVDVLDAGERDRVLVEWNDTAVEVASVT</sequence>
<dbReference type="PANTHER" id="PTHR45527">
    <property type="entry name" value="NONRIBOSOMAL PEPTIDE SYNTHETASE"/>
    <property type="match status" value="1"/>
</dbReference>
<dbReference type="InterPro" id="IPR009081">
    <property type="entry name" value="PP-bd_ACP"/>
</dbReference>
<dbReference type="SMART" id="SM00823">
    <property type="entry name" value="PKS_PP"/>
    <property type="match status" value="1"/>
</dbReference>
<dbReference type="PANTHER" id="PTHR45527:SF1">
    <property type="entry name" value="FATTY ACID SYNTHASE"/>
    <property type="match status" value="1"/>
</dbReference>
<comment type="caution">
    <text evidence="5">The sequence shown here is derived from an EMBL/GenBank/DDBJ whole genome shotgun (WGS) entry which is preliminary data.</text>
</comment>
<keyword evidence="6" id="KW-1185">Reference proteome</keyword>
<proteinExistence type="predicted"/>
<dbReference type="CDD" id="cd19544">
    <property type="entry name" value="E-C_NRPS"/>
    <property type="match status" value="1"/>
</dbReference>
<dbReference type="Gene3D" id="3.30.559.30">
    <property type="entry name" value="Nonribosomal peptide synthetase, condensation domain"/>
    <property type="match status" value="1"/>
</dbReference>
<dbReference type="Pfam" id="PF00550">
    <property type="entry name" value="PP-binding"/>
    <property type="match status" value="1"/>
</dbReference>
<evidence type="ECO:0000256" key="1">
    <source>
        <dbReference type="ARBA" id="ARBA00001957"/>
    </source>
</evidence>
<evidence type="ECO:0000313" key="5">
    <source>
        <dbReference type="EMBL" id="MER7188205.1"/>
    </source>
</evidence>
<dbReference type="InterPro" id="IPR020806">
    <property type="entry name" value="PKS_PP-bd"/>
</dbReference>
<organism evidence="5 6">
    <name type="scientific">Streptomyces hyaluromycini</name>
    <dbReference type="NCBI Taxonomy" id="1377993"/>
    <lineage>
        <taxon>Bacteria</taxon>
        <taxon>Bacillati</taxon>
        <taxon>Actinomycetota</taxon>
        <taxon>Actinomycetes</taxon>
        <taxon>Kitasatosporales</taxon>
        <taxon>Streptomycetaceae</taxon>
        <taxon>Streptomyces</taxon>
    </lineage>
</organism>
<dbReference type="InterPro" id="IPR023213">
    <property type="entry name" value="CAT-like_dom_sf"/>
</dbReference>
<keyword evidence="2" id="KW-0596">Phosphopantetheine</keyword>
<dbReference type="Gene3D" id="3.30.559.10">
    <property type="entry name" value="Chloramphenicol acetyltransferase-like domain"/>
    <property type="match status" value="1"/>
</dbReference>
<name>A0ABV1XH15_9ACTN</name>
<dbReference type="PROSITE" id="PS50075">
    <property type="entry name" value="CARRIER"/>
    <property type="match status" value="1"/>
</dbReference>
<dbReference type="SUPFAM" id="SSF47336">
    <property type="entry name" value="ACP-like"/>
    <property type="match status" value="1"/>
</dbReference>
<keyword evidence="3" id="KW-0597">Phosphoprotein</keyword>